<feature type="region of interest" description="Disordered" evidence="6">
    <location>
        <begin position="896"/>
        <end position="915"/>
    </location>
</feature>
<dbReference type="InterPro" id="IPR018201">
    <property type="entry name" value="Ketoacyl_synth_AS"/>
</dbReference>
<keyword evidence="2" id="KW-0597">Phosphoprotein</keyword>
<dbReference type="Gene3D" id="3.40.47.10">
    <property type="match status" value="2"/>
</dbReference>
<dbReference type="InterPro" id="IPR036736">
    <property type="entry name" value="ACP-like_sf"/>
</dbReference>
<dbReference type="PROSITE" id="PS50075">
    <property type="entry name" value="CARRIER"/>
    <property type="match status" value="2"/>
</dbReference>
<sequence>MMTESGAIAVVGVGCRFPGGVRSLDSFGRLLTGAPDLFTEVPADRWGPEYADPAGGPGTVSNGVGAFLEDIDRFDAAFFGITPREADALDPQQRLVMEVAWEAMADSGRPREEWRGSRTAVVLGMLAKDYELLHARTLGLDRIGPHHVSGTEFSFAAGRLAYTFDLHGPVSTVNSACSSSLLAVHQAVQSLRTGDCDTALAGGVSLLITPDLSVFLSSVGALSPSGVCRPFDASADGIVRGEGCGVVVLKRYADAVAAGDRIHALIRGSAVNNDGASLGLTVPNAAAQGDLLRRALDRAGLAPHEVDYVEAHGTGTPIGDLIEVEALGEVYGTGRTAHSPVLVGSHKAVLGHMDAAAGIGGLLKTIWVVSSGRVPAQPRVERRNPAVDWRGGAVAVPLAEVDLSDRQRPPRAGVSSFGLSGTNVHVVVEAPPVPERAAAGSGTDPAASAPQGTAPQGTAPQGPPHVLLVSAAGEAALAEQVTRLRAVVAEDDAPLDDLVASAATRRTHEAYRYAVVADDRAGLVAALEDPLDPPEGAYAGAVEDPETAPSPVFVFSGQGGQWAGMAADLYDSDRSVRETLDECAELIAAEGAWSLLDEIRRPKGTSRLAETEIVQPAIFSVQVALARWLRERGVTPGAIVGHSLGEVAAAHTAGALSLPDAVKVIVRRARLLGETAGTGLMYAVRGSEDRVRDALAGIGLPVTVVAVNGPESLVVAGETTAVKETAAALEVRGLGCRLLRVDAAAHSPLVAHCGPPLEKALAEITAQDPVVPLVSTVAPEARDLRFDAAYWARNFTSPVLLWPAVDTMLAGDDHPLVEIGPHPVLVPPLADALRRRGRQSPALPVLNRDEPGPAAVHKALARLHVAGVPVRWERVTGRPRRYRSLPVPSWEGDRHWLPEVPRGRQSAPADGARASGGVPARIRLTLLDEDDRVTGELYAAPGDGVPVASPASEAGAVARPVPAAVAPTAPVPSGSATGSAADRVEALVREVLGLRDGHRLGRRRGLFEQGLDSLTAVTLRRRMEEDFGVELPTPIVFERPTVAALASYLSEVAPVPPAPAPAPDATATATPATSAAAPTAPAVGDAGTQEDAVAVIGVGCRLPGAASPEAFWRLLMERRDTASEPPPGRRADPLWDELGAAIPTRGSYVDGITDFDAPFFRISPREAKLLDPQQRMFLEVAWEALEDAGCPAHSLASRPVGVYAGISIADYQHLIARHLTVADLGLHHGTGTSYAAVAGRLSYVLGLSGPSFAVDTACSSSLTAVHLACQALRSGECEVAVVGGVSAIVAPSPLMASMAGGGALSEDGRCKAFDQDADGFACGEGAVALILKPLRTAVADGDRVYAVLRGSALNQDGATGGLTVPNASAQVDVVRQALDRAGWSPADVDYVEAHGTGTPLGDPIEVRALAESLGAGRAPERPLLIGSAKANVGHLGAAAGIVGLLKVVLSLSAGELPPHRVDRPTSHIDWDRLPVALVDAPRKWPAEGRPARAGVSAFGFTGSNAHVLVEQFVPALAEPEPAPAAAPGTPPYVLPVTAATPAALRAAAALLADALRTGDHDVADVVFTARHRRSLLEHRAVVVGPDAAALAEALDEVAAGRTPPQARLGRAVEDEEPSVALSYGADLPPAGARRAFALAVPGHEAALTHCAAVLERLLGTPCDLTAEPPAELRDAFLLAHQYAATRGWYALGITPVAVVGTGTGRLAAACAAGQLSLEEGLRQVLSGRSELPENSARPAGFPVLLASDADPDTVVVDVLLGHAPPAHPGVHSDRPDLVAAELYAAGYRPTPQATPPGRRVVSLPGYPWEHRPYWYREFTPNRPVPWLLCGDTGDELRDTVERLLSFVGEGPGTDVASVAGALAGRAGLPQRLAVVGESADELVEGLESFLSGAPSKGVLEGSAKAASKVVFVFPGQGWQWVEMGVELLAASEVFARVVGKCSAVVQDLAGWSVLEVLRREPGAPGFDRVDVVQPVMFSVMVGLARLWESVGVVPSGVVGHSQGEIAAAHVAGVLSLEDAVRVVVARSRALVEICGQGAMASVALGCAEVQERITDLESVSVAAVNGPNSTVVSGGAEEIAALVAGLTASGVRTRRIDVDYASHSVHVEQVRQRIEEALASVQPRTGQVPVYSTLRGEVLTGPEMDGRYWYANLRGRVEFEQAVRGLLADGFTTLVECSAHPVLTPGIGETVDTVPGAQVTVTGTLRRDDGGLRRFLTSTSTLWTAGVDVDWSCLLPEAEPVELPLDAPVTATGTVPDSGSDDRLERRFWRLVKDGQAEELAGLLGLRDDRATDALDQVLPALSHWWQQRREGTVAESWRYRITWDPAPRTPGTAVLSGSWLVVVPRHLADDELVVGSLKALTQHGADPVPLLVDTRDGDRESLAELLRRGADTPADGEVAGVLSFLPLDESPHARHPVVPSGLLATVDLVRALDSAPFQARLWSVTCGAFSVTPDEVPAHPAQAHVWGLSRAAGLENPPLRAGMIDLPPTAEDHTAALLCGVLAGPGDEDQVAVRGTGVLLRRLKRAPLPDDAQPVPWRPEGTTLVTGGTGALGSHIARWLAYHGAPHLLLVSRTGENAPGAAELVAELEQLGSSVTLAVCDAADRDALTRAVEGIPAEHPLTAVMHTAGIVDDAPVNELTAGQLERVLRPKSGAVAHLRELAAAHDLSAFVLFSSAGSLLPNVGQGAYAAGNAYLSALAANLRAEGIPALSVAWGAWSGGGMAGKEEFARFISHRGMDLMTPHLAATALQQALDHGDTDVMVANVDWARVGKHLNAIRPHPMVSELVGTGPVRATAATTEQPALLTRLSALTPQQRLDALLDLVCAEVSTVLGYARTERVAPDQAFRELGFDSVMGIELRNRLNKTTGLRLSPTAIFDHPTSEALAQHLLDELVAEPAPFTEPDREPGSSAAATASQAARHEPPAASQIDSMSIEEMIRMARGDRPDPVGESE</sequence>
<feature type="compositionally biased region" description="Low complexity" evidence="6">
    <location>
        <begin position="1063"/>
        <end position="1084"/>
    </location>
</feature>
<dbReference type="InterPro" id="IPR020806">
    <property type="entry name" value="PKS_PP-bd"/>
</dbReference>
<reference evidence="10" key="1">
    <citation type="journal article" date="2019" name="Int. J. Syst. Evol. Microbiol.">
        <title>The Global Catalogue of Microorganisms (GCM) 10K type strain sequencing project: providing services to taxonomists for standard genome sequencing and annotation.</title>
        <authorList>
            <consortium name="The Broad Institute Genomics Platform"/>
            <consortium name="The Broad Institute Genome Sequencing Center for Infectious Disease"/>
            <person name="Wu L."/>
            <person name="Ma J."/>
        </authorList>
    </citation>
    <scope>NUCLEOTIDE SEQUENCE [LARGE SCALE GENOMIC DNA]</scope>
    <source>
        <strain evidence="10">JCM 31290</strain>
    </source>
</reference>
<evidence type="ECO:0000256" key="4">
    <source>
        <dbReference type="ARBA" id="ARBA00023194"/>
    </source>
</evidence>
<evidence type="ECO:0008006" key="11">
    <source>
        <dbReference type="Google" id="ProtNLM"/>
    </source>
</evidence>
<dbReference type="Gene3D" id="3.40.50.720">
    <property type="entry name" value="NAD(P)-binding Rossmann-like Domain"/>
    <property type="match status" value="1"/>
</dbReference>
<evidence type="ECO:0000256" key="3">
    <source>
        <dbReference type="ARBA" id="ARBA00022679"/>
    </source>
</evidence>
<dbReference type="CDD" id="cd00833">
    <property type="entry name" value="PKS"/>
    <property type="match status" value="2"/>
</dbReference>
<dbReference type="InterPro" id="IPR014030">
    <property type="entry name" value="Ketoacyl_synth_N"/>
</dbReference>
<dbReference type="Gene3D" id="1.10.1200.10">
    <property type="entry name" value="ACP-like"/>
    <property type="match status" value="2"/>
</dbReference>
<dbReference type="InterPro" id="IPR020841">
    <property type="entry name" value="PKS_Beta-ketoAc_synthase_dom"/>
</dbReference>
<organism evidence="9 10">
    <name type="scientific">Streptomyces venetus</name>
    <dbReference type="NCBI Taxonomy" id="1701086"/>
    <lineage>
        <taxon>Bacteria</taxon>
        <taxon>Bacillati</taxon>
        <taxon>Actinomycetota</taxon>
        <taxon>Actinomycetes</taxon>
        <taxon>Kitasatosporales</taxon>
        <taxon>Streptomycetaceae</taxon>
        <taxon>Streptomyces</taxon>
    </lineage>
</organism>
<dbReference type="SMART" id="SM01294">
    <property type="entry name" value="PKS_PP_betabranch"/>
    <property type="match status" value="1"/>
</dbReference>
<name>A0ABP8FXX8_9ACTN</name>
<dbReference type="Proteomes" id="UP001501115">
    <property type="component" value="Unassembled WGS sequence"/>
</dbReference>
<dbReference type="InterPro" id="IPR001227">
    <property type="entry name" value="Ac_transferase_dom_sf"/>
</dbReference>
<dbReference type="InterPro" id="IPR032821">
    <property type="entry name" value="PKS_assoc"/>
</dbReference>
<dbReference type="Pfam" id="PF02801">
    <property type="entry name" value="Ketoacyl-synt_C"/>
    <property type="match status" value="2"/>
</dbReference>
<dbReference type="Pfam" id="PF00698">
    <property type="entry name" value="Acyl_transf_1"/>
    <property type="match status" value="2"/>
</dbReference>
<dbReference type="SMART" id="SM00823">
    <property type="entry name" value="PKS_PP"/>
    <property type="match status" value="2"/>
</dbReference>
<dbReference type="PROSITE" id="PS52004">
    <property type="entry name" value="KS3_2"/>
    <property type="match status" value="2"/>
</dbReference>
<feature type="region of interest" description="Disordered" evidence="6">
    <location>
        <begin position="2900"/>
        <end position="2933"/>
    </location>
</feature>
<accession>A0ABP8FXX8</accession>
<evidence type="ECO:0000259" key="8">
    <source>
        <dbReference type="PROSITE" id="PS52004"/>
    </source>
</evidence>
<dbReference type="SMART" id="SM00822">
    <property type="entry name" value="PKS_KR"/>
    <property type="match status" value="1"/>
</dbReference>
<dbReference type="RefSeq" id="WP_345662345.1">
    <property type="nucleotide sequence ID" value="NZ_BAABET010000004.1"/>
</dbReference>
<dbReference type="Pfam" id="PF00109">
    <property type="entry name" value="ketoacyl-synt"/>
    <property type="match status" value="2"/>
</dbReference>
<dbReference type="InterPro" id="IPR016036">
    <property type="entry name" value="Malonyl_transacylase_ACP-bd"/>
</dbReference>
<dbReference type="InterPro" id="IPR016035">
    <property type="entry name" value="Acyl_Trfase/lysoPLipase"/>
</dbReference>
<evidence type="ECO:0000256" key="1">
    <source>
        <dbReference type="ARBA" id="ARBA00022450"/>
    </source>
</evidence>
<evidence type="ECO:0000256" key="5">
    <source>
        <dbReference type="ARBA" id="ARBA00023315"/>
    </source>
</evidence>
<dbReference type="InterPro" id="IPR036291">
    <property type="entry name" value="NAD(P)-bd_dom_sf"/>
</dbReference>
<dbReference type="SMART" id="SM00825">
    <property type="entry name" value="PKS_KS"/>
    <property type="match status" value="2"/>
</dbReference>
<evidence type="ECO:0000256" key="6">
    <source>
        <dbReference type="SAM" id="MobiDB-lite"/>
    </source>
</evidence>
<evidence type="ECO:0000313" key="10">
    <source>
        <dbReference type="Proteomes" id="UP001501115"/>
    </source>
</evidence>
<dbReference type="Pfam" id="PF00550">
    <property type="entry name" value="PP-binding"/>
    <property type="match status" value="2"/>
</dbReference>
<dbReference type="SUPFAM" id="SSF55048">
    <property type="entry name" value="Probable ACP-binding domain of malonyl-CoA ACP transacylase"/>
    <property type="match status" value="2"/>
</dbReference>
<protein>
    <recommendedName>
        <fullName evidence="11">Type I polyketide synthase</fullName>
    </recommendedName>
</protein>
<keyword evidence="10" id="KW-1185">Reference proteome</keyword>
<dbReference type="InterPro" id="IPR020615">
    <property type="entry name" value="Thiolase_acyl_enz_int_AS"/>
</dbReference>
<keyword evidence="4" id="KW-0045">Antibiotic biosynthesis</keyword>
<dbReference type="InterPro" id="IPR013968">
    <property type="entry name" value="PKS_KR"/>
</dbReference>
<dbReference type="SUPFAM" id="SSF52151">
    <property type="entry name" value="FabD/lysophospholipase-like"/>
    <property type="match status" value="3"/>
</dbReference>
<dbReference type="InterPro" id="IPR057326">
    <property type="entry name" value="KR_dom"/>
</dbReference>
<dbReference type="InterPro" id="IPR014043">
    <property type="entry name" value="Acyl_transferase_dom"/>
</dbReference>
<dbReference type="PROSITE" id="PS00012">
    <property type="entry name" value="PHOSPHOPANTETHEINE"/>
    <property type="match status" value="1"/>
</dbReference>
<dbReference type="PANTHER" id="PTHR43775">
    <property type="entry name" value="FATTY ACID SYNTHASE"/>
    <property type="match status" value="1"/>
</dbReference>
<feature type="domain" description="Carrier" evidence="7">
    <location>
        <begin position="2816"/>
        <end position="2894"/>
    </location>
</feature>
<evidence type="ECO:0000256" key="2">
    <source>
        <dbReference type="ARBA" id="ARBA00022553"/>
    </source>
</evidence>
<dbReference type="Pfam" id="PF16197">
    <property type="entry name" value="KAsynt_C_assoc"/>
    <property type="match status" value="2"/>
</dbReference>
<feature type="domain" description="Ketosynthase family 3 (KS3)" evidence="8">
    <location>
        <begin position="1090"/>
        <end position="1511"/>
    </location>
</feature>
<dbReference type="InterPro" id="IPR009081">
    <property type="entry name" value="PP-bd_ACP"/>
</dbReference>
<dbReference type="SUPFAM" id="SSF53901">
    <property type="entry name" value="Thiolase-like"/>
    <property type="match status" value="2"/>
</dbReference>
<gene>
    <name evidence="9" type="ORF">GCM10023086_34120</name>
</gene>
<comment type="caution">
    <text evidence="9">The sequence shown here is derived from an EMBL/GenBank/DDBJ whole genome shotgun (WGS) entry which is preliminary data.</text>
</comment>
<dbReference type="Pfam" id="PF08659">
    <property type="entry name" value="KR"/>
    <property type="match status" value="1"/>
</dbReference>
<dbReference type="InterPro" id="IPR014031">
    <property type="entry name" value="Ketoacyl_synth_C"/>
</dbReference>
<dbReference type="InterPro" id="IPR041618">
    <property type="entry name" value="PKS_DE"/>
</dbReference>
<proteinExistence type="predicted"/>
<evidence type="ECO:0000313" key="9">
    <source>
        <dbReference type="EMBL" id="GAA4313249.1"/>
    </source>
</evidence>
<dbReference type="InterPro" id="IPR006162">
    <property type="entry name" value="Ppantetheine_attach_site"/>
</dbReference>
<keyword evidence="1" id="KW-0596">Phosphopantetheine</keyword>
<keyword evidence="5" id="KW-0012">Acyltransferase</keyword>
<keyword evidence="3" id="KW-0808">Transferase</keyword>
<dbReference type="EMBL" id="BAABET010000004">
    <property type="protein sequence ID" value="GAA4313249.1"/>
    <property type="molecule type" value="Genomic_DNA"/>
</dbReference>
<dbReference type="PROSITE" id="PS00098">
    <property type="entry name" value="THIOLASE_1"/>
    <property type="match status" value="1"/>
</dbReference>
<dbReference type="Gene3D" id="3.30.70.3290">
    <property type="match status" value="2"/>
</dbReference>
<feature type="region of interest" description="Disordered" evidence="6">
    <location>
        <begin position="1058"/>
        <end position="1084"/>
    </location>
</feature>
<dbReference type="Pfam" id="PF18369">
    <property type="entry name" value="PKS_DE"/>
    <property type="match status" value="1"/>
</dbReference>
<feature type="compositionally biased region" description="Polar residues" evidence="6">
    <location>
        <begin position="450"/>
        <end position="459"/>
    </location>
</feature>
<feature type="domain" description="Ketosynthase family 3 (KS3)" evidence="8">
    <location>
        <begin position="5"/>
        <end position="430"/>
    </location>
</feature>
<dbReference type="InterPro" id="IPR016039">
    <property type="entry name" value="Thiolase-like"/>
</dbReference>
<dbReference type="PROSITE" id="PS00606">
    <property type="entry name" value="KS3_1"/>
    <property type="match status" value="2"/>
</dbReference>
<dbReference type="SMART" id="SM00827">
    <property type="entry name" value="PKS_AT"/>
    <property type="match status" value="2"/>
</dbReference>
<feature type="compositionally biased region" description="Low complexity" evidence="6">
    <location>
        <begin position="2910"/>
        <end position="2919"/>
    </location>
</feature>
<feature type="region of interest" description="Disordered" evidence="6">
    <location>
        <begin position="435"/>
        <end position="465"/>
    </location>
</feature>
<dbReference type="SUPFAM" id="SSF47336">
    <property type="entry name" value="ACP-like"/>
    <property type="match status" value="2"/>
</dbReference>
<dbReference type="InterPro" id="IPR050091">
    <property type="entry name" value="PKS_NRPS_Biosynth_Enz"/>
</dbReference>
<evidence type="ECO:0000259" key="7">
    <source>
        <dbReference type="PROSITE" id="PS50075"/>
    </source>
</evidence>
<feature type="domain" description="Carrier" evidence="7">
    <location>
        <begin position="978"/>
        <end position="1053"/>
    </location>
</feature>
<dbReference type="CDD" id="cd08952">
    <property type="entry name" value="KR_1_SDR_x"/>
    <property type="match status" value="1"/>
</dbReference>
<dbReference type="PANTHER" id="PTHR43775:SF37">
    <property type="entry name" value="SI:DKEY-61P9.11"/>
    <property type="match status" value="1"/>
</dbReference>
<dbReference type="SUPFAM" id="SSF51735">
    <property type="entry name" value="NAD(P)-binding Rossmann-fold domains"/>
    <property type="match status" value="2"/>
</dbReference>
<dbReference type="Gene3D" id="3.40.366.10">
    <property type="entry name" value="Malonyl-Coenzyme A Acyl Carrier Protein, domain 2"/>
    <property type="match status" value="3"/>
</dbReference>